<reference evidence="14 15" key="1">
    <citation type="submission" date="2018-09" db="EMBL/GenBank/DDBJ databases">
        <authorList>
            <person name="Grouzdev D.S."/>
            <person name="Krutkina M.S."/>
        </authorList>
    </citation>
    <scope>NUCLEOTIDE SEQUENCE [LARGE SCALE GENOMIC DNA]</scope>
    <source>
        <strain evidence="14 15">RmlP001</strain>
    </source>
</reference>
<feature type="transmembrane region" description="Helical" evidence="12">
    <location>
        <begin position="156"/>
        <end position="180"/>
    </location>
</feature>
<evidence type="ECO:0000256" key="10">
    <source>
        <dbReference type="ARBA" id="ARBA00037054"/>
    </source>
</evidence>
<evidence type="ECO:0000256" key="4">
    <source>
        <dbReference type="ARBA" id="ARBA00022448"/>
    </source>
</evidence>
<evidence type="ECO:0000256" key="8">
    <source>
        <dbReference type="ARBA" id="ARBA00022989"/>
    </source>
</evidence>
<dbReference type="PANTHER" id="PTHR43227">
    <property type="entry name" value="BLL4140 PROTEIN"/>
    <property type="match status" value="1"/>
</dbReference>
<organism evidence="14 15">
    <name type="scientific">Lichenibacterium ramalinae</name>
    <dbReference type="NCBI Taxonomy" id="2316527"/>
    <lineage>
        <taxon>Bacteria</taxon>
        <taxon>Pseudomonadati</taxon>
        <taxon>Pseudomonadota</taxon>
        <taxon>Alphaproteobacteria</taxon>
        <taxon>Hyphomicrobiales</taxon>
        <taxon>Lichenihabitantaceae</taxon>
        <taxon>Lichenibacterium</taxon>
    </lineage>
</organism>
<dbReference type="PROSITE" id="PS50928">
    <property type="entry name" value="ABC_TM1"/>
    <property type="match status" value="1"/>
</dbReference>
<feature type="transmembrane region" description="Helical" evidence="12">
    <location>
        <begin position="108"/>
        <end position="129"/>
    </location>
</feature>
<sequence>MQKRATFRNLWLASAFIAPQLLLVFVFFYWPTAQAAYWAVTLEPAFGGGNQFVGLENFRAVFADANYWASVGASLLFAVGCTAVAVGAALVLALFADRGLRGHRLYRFTFFLPYAVPAAAVGLTFRFIFSPDAGLLAGINHVVPGLWNPALDGNDAFVLVLLGQSWKMIGYNFVFLLAALQNLPRTTIEAAAMDGAGVLRRMWDLQVPLLTPTLFFLLMVNITDSFVDSFALIDVTTHGGPARATMLMVYKIYLDGFESKDYSLAAAQSMVLMALIIGLTVIQFRVVERRVHYR</sequence>
<dbReference type="InterPro" id="IPR035906">
    <property type="entry name" value="MetI-like_sf"/>
</dbReference>
<feature type="domain" description="ABC transmembrane type-1" evidence="13">
    <location>
        <begin position="71"/>
        <end position="283"/>
    </location>
</feature>
<comment type="subunit">
    <text evidence="3">The complex is composed of two ATP-binding proteins (UgpC), two transmembrane proteins (UgpA and UgpE) and a solute-binding protein (UgpB).</text>
</comment>
<accession>A0A4V1RII1</accession>
<evidence type="ECO:0000313" key="14">
    <source>
        <dbReference type="EMBL" id="RYB03985.1"/>
    </source>
</evidence>
<gene>
    <name evidence="14" type="ORF">D3272_15470</name>
</gene>
<evidence type="ECO:0000256" key="11">
    <source>
        <dbReference type="ARBA" id="ARBA00040780"/>
    </source>
</evidence>
<name>A0A4V1RII1_9HYPH</name>
<keyword evidence="8 12" id="KW-1133">Transmembrane helix</keyword>
<dbReference type="AlphaFoldDB" id="A0A4V1RII1"/>
<dbReference type="Proteomes" id="UP000289411">
    <property type="component" value="Unassembled WGS sequence"/>
</dbReference>
<keyword evidence="15" id="KW-1185">Reference proteome</keyword>
<keyword evidence="7 12" id="KW-0812">Transmembrane</keyword>
<dbReference type="GO" id="GO:0055085">
    <property type="term" value="P:transmembrane transport"/>
    <property type="evidence" value="ECO:0007669"/>
    <property type="project" value="InterPro"/>
</dbReference>
<dbReference type="Gene3D" id="1.10.3720.10">
    <property type="entry name" value="MetI-like"/>
    <property type="match status" value="1"/>
</dbReference>
<keyword evidence="5" id="KW-1003">Cell membrane</keyword>
<evidence type="ECO:0000259" key="13">
    <source>
        <dbReference type="PROSITE" id="PS50928"/>
    </source>
</evidence>
<comment type="function">
    <text evidence="10">Part of the ABC transporter complex UgpBAEC involved in sn-glycerol-3-phosphate (G3P) import. Probably responsible for the translocation of the substrate across the membrane.</text>
</comment>
<dbReference type="InterPro" id="IPR050809">
    <property type="entry name" value="UgpAE/MalFG_permease"/>
</dbReference>
<dbReference type="InterPro" id="IPR000515">
    <property type="entry name" value="MetI-like"/>
</dbReference>
<dbReference type="RefSeq" id="WP_129220133.1">
    <property type="nucleotide sequence ID" value="NZ_QYBC01000012.1"/>
</dbReference>
<dbReference type="SUPFAM" id="SSF161098">
    <property type="entry name" value="MetI-like"/>
    <property type="match status" value="1"/>
</dbReference>
<keyword evidence="6" id="KW-0997">Cell inner membrane</keyword>
<proteinExistence type="inferred from homology"/>
<evidence type="ECO:0000256" key="2">
    <source>
        <dbReference type="ARBA" id="ARBA00009306"/>
    </source>
</evidence>
<feature type="transmembrane region" description="Helical" evidence="12">
    <location>
        <begin position="201"/>
        <end position="222"/>
    </location>
</feature>
<comment type="subcellular location">
    <subcellularLocation>
        <location evidence="1">Cell inner membrane</location>
        <topology evidence="1">Multi-pass membrane protein</topology>
    </subcellularLocation>
    <subcellularLocation>
        <location evidence="12">Cell membrane</location>
        <topology evidence="12">Multi-pass membrane protein</topology>
    </subcellularLocation>
</comment>
<feature type="transmembrane region" description="Helical" evidence="12">
    <location>
        <begin position="67"/>
        <end position="96"/>
    </location>
</feature>
<evidence type="ECO:0000313" key="15">
    <source>
        <dbReference type="Proteomes" id="UP000289411"/>
    </source>
</evidence>
<dbReference type="OrthoDB" id="9773727at2"/>
<dbReference type="Pfam" id="PF00528">
    <property type="entry name" value="BPD_transp_1"/>
    <property type="match status" value="1"/>
</dbReference>
<dbReference type="EMBL" id="QYBC01000012">
    <property type="protein sequence ID" value="RYB03985.1"/>
    <property type="molecule type" value="Genomic_DNA"/>
</dbReference>
<reference evidence="14 15" key="2">
    <citation type="submission" date="2019-02" db="EMBL/GenBank/DDBJ databases">
        <title>'Lichenibacterium ramalinii' gen. nov. sp. nov., 'Lichenibacterium minor' gen. nov. sp. nov.</title>
        <authorList>
            <person name="Pankratov T."/>
        </authorList>
    </citation>
    <scope>NUCLEOTIDE SEQUENCE [LARGE SCALE GENOMIC DNA]</scope>
    <source>
        <strain evidence="14 15">RmlP001</strain>
    </source>
</reference>
<keyword evidence="9 12" id="KW-0472">Membrane</keyword>
<dbReference type="CDD" id="cd06261">
    <property type="entry name" value="TM_PBP2"/>
    <property type="match status" value="1"/>
</dbReference>
<evidence type="ECO:0000256" key="9">
    <source>
        <dbReference type="ARBA" id="ARBA00023136"/>
    </source>
</evidence>
<dbReference type="PANTHER" id="PTHR43227:SF9">
    <property type="entry name" value="SN-GLYCEROL-3-PHOSPHATE TRANSPORT SYSTEM PERMEASE PROTEIN UGPA"/>
    <property type="match status" value="1"/>
</dbReference>
<dbReference type="GO" id="GO:0005886">
    <property type="term" value="C:plasma membrane"/>
    <property type="evidence" value="ECO:0007669"/>
    <property type="project" value="UniProtKB-SubCell"/>
</dbReference>
<protein>
    <recommendedName>
        <fullName evidence="11">sn-glycerol-3-phosphate transport system permease protein UgpA</fullName>
    </recommendedName>
</protein>
<evidence type="ECO:0000256" key="12">
    <source>
        <dbReference type="RuleBase" id="RU363032"/>
    </source>
</evidence>
<evidence type="ECO:0000256" key="1">
    <source>
        <dbReference type="ARBA" id="ARBA00004429"/>
    </source>
</evidence>
<comment type="caution">
    <text evidence="14">The sequence shown here is derived from an EMBL/GenBank/DDBJ whole genome shotgun (WGS) entry which is preliminary data.</text>
</comment>
<feature type="transmembrane region" description="Helical" evidence="12">
    <location>
        <begin position="262"/>
        <end position="284"/>
    </location>
</feature>
<evidence type="ECO:0000256" key="6">
    <source>
        <dbReference type="ARBA" id="ARBA00022519"/>
    </source>
</evidence>
<evidence type="ECO:0000256" key="7">
    <source>
        <dbReference type="ARBA" id="ARBA00022692"/>
    </source>
</evidence>
<evidence type="ECO:0000256" key="3">
    <source>
        <dbReference type="ARBA" id="ARBA00011557"/>
    </source>
</evidence>
<evidence type="ECO:0000256" key="5">
    <source>
        <dbReference type="ARBA" id="ARBA00022475"/>
    </source>
</evidence>
<keyword evidence="4 12" id="KW-0813">Transport</keyword>
<comment type="similarity">
    <text evidence="2 12">Belongs to the binding-protein-dependent transport system permease family.</text>
</comment>